<dbReference type="OrthoDB" id="4062651at2759"/>
<proteinExistence type="predicted"/>
<evidence type="ECO:0000259" key="1">
    <source>
        <dbReference type="PROSITE" id="PS50011"/>
    </source>
</evidence>
<dbReference type="GO" id="GO:0005524">
    <property type="term" value="F:ATP binding"/>
    <property type="evidence" value="ECO:0007669"/>
    <property type="project" value="InterPro"/>
</dbReference>
<evidence type="ECO:0000313" key="3">
    <source>
        <dbReference type="Proteomes" id="UP000027195"/>
    </source>
</evidence>
<sequence length="57" mass="6410">MENGHLLMFVKKHPEADSLDLLIQIAEGLKYLHTFKTLVVHGDLRAVRRTLPLSGAD</sequence>
<dbReference type="AlphaFoldDB" id="A0A067LZR0"/>
<dbReference type="EMBL" id="KL198099">
    <property type="protein sequence ID" value="KDQ07860.1"/>
    <property type="molecule type" value="Genomic_DNA"/>
</dbReference>
<dbReference type="Gene3D" id="1.10.510.10">
    <property type="entry name" value="Transferase(Phosphotransferase) domain 1"/>
    <property type="match status" value="1"/>
</dbReference>
<dbReference type="InterPro" id="IPR011009">
    <property type="entry name" value="Kinase-like_dom_sf"/>
</dbReference>
<organism evidence="2 3">
    <name type="scientific">Botryobasidium botryosum (strain FD-172 SS1)</name>
    <dbReference type="NCBI Taxonomy" id="930990"/>
    <lineage>
        <taxon>Eukaryota</taxon>
        <taxon>Fungi</taxon>
        <taxon>Dikarya</taxon>
        <taxon>Basidiomycota</taxon>
        <taxon>Agaricomycotina</taxon>
        <taxon>Agaricomycetes</taxon>
        <taxon>Cantharellales</taxon>
        <taxon>Botryobasidiaceae</taxon>
        <taxon>Botryobasidium</taxon>
    </lineage>
</organism>
<keyword evidence="3" id="KW-1185">Reference proteome</keyword>
<dbReference type="GO" id="GO:0004672">
    <property type="term" value="F:protein kinase activity"/>
    <property type="evidence" value="ECO:0007669"/>
    <property type="project" value="InterPro"/>
</dbReference>
<reference evidence="3" key="1">
    <citation type="journal article" date="2014" name="Proc. Natl. Acad. Sci. U.S.A.">
        <title>Extensive sampling of basidiomycete genomes demonstrates inadequacy of the white-rot/brown-rot paradigm for wood decay fungi.</title>
        <authorList>
            <person name="Riley R."/>
            <person name="Salamov A.A."/>
            <person name="Brown D.W."/>
            <person name="Nagy L.G."/>
            <person name="Floudas D."/>
            <person name="Held B.W."/>
            <person name="Levasseur A."/>
            <person name="Lombard V."/>
            <person name="Morin E."/>
            <person name="Otillar R."/>
            <person name="Lindquist E.A."/>
            <person name="Sun H."/>
            <person name="LaButti K.M."/>
            <person name="Schmutz J."/>
            <person name="Jabbour D."/>
            <person name="Luo H."/>
            <person name="Baker S.E."/>
            <person name="Pisabarro A.G."/>
            <person name="Walton J.D."/>
            <person name="Blanchette R.A."/>
            <person name="Henrissat B."/>
            <person name="Martin F."/>
            <person name="Cullen D."/>
            <person name="Hibbett D.S."/>
            <person name="Grigoriev I.V."/>
        </authorList>
    </citation>
    <scope>NUCLEOTIDE SEQUENCE [LARGE SCALE GENOMIC DNA]</scope>
    <source>
        <strain evidence="3">FD-172 SS1</strain>
    </source>
</reference>
<evidence type="ECO:0000313" key="2">
    <source>
        <dbReference type="EMBL" id="KDQ07860.1"/>
    </source>
</evidence>
<dbReference type="InParanoid" id="A0A067LZR0"/>
<dbReference type="Proteomes" id="UP000027195">
    <property type="component" value="Unassembled WGS sequence"/>
</dbReference>
<accession>A0A067LZR0</accession>
<protein>
    <recommendedName>
        <fullName evidence="1">Protein kinase domain-containing protein</fullName>
    </recommendedName>
</protein>
<dbReference type="SUPFAM" id="SSF56112">
    <property type="entry name" value="Protein kinase-like (PK-like)"/>
    <property type="match status" value="1"/>
</dbReference>
<dbReference type="PROSITE" id="PS50011">
    <property type="entry name" value="PROTEIN_KINASE_DOM"/>
    <property type="match status" value="1"/>
</dbReference>
<feature type="domain" description="Protein kinase" evidence="1">
    <location>
        <begin position="1"/>
        <end position="57"/>
    </location>
</feature>
<name>A0A067LZR0_BOTB1</name>
<dbReference type="HOGENOM" id="CLU_2996247_0_0_1"/>
<dbReference type="InterPro" id="IPR000719">
    <property type="entry name" value="Prot_kinase_dom"/>
</dbReference>
<gene>
    <name evidence="2" type="ORF">BOTBODRAFT_38418</name>
</gene>